<evidence type="ECO:0000256" key="7">
    <source>
        <dbReference type="ARBA" id="ARBA00022786"/>
    </source>
</evidence>
<dbReference type="AlphaFoldDB" id="A0AAE0F8Z3"/>
<dbReference type="InterPro" id="IPR013083">
    <property type="entry name" value="Znf_RING/FYVE/PHD"/>
</dbReference>
<evidence type="ECO:0000259" key="12">
    <source>
        <dbReference type="PROSITE" id="PS51873"/>
    </source>
</evidence>
<keyword evidence="4 9" id="KW-0479">Metal-binding</keyword>
<protein>
    <recommendedName>
        <fullName evidence="2">RBR-type E3 ubiquitin transferase</fullName>
        <ecNumber evidence="2">2.3.2.31</ecNumber>
    </recommendedName>
</protein>
<dbReference type="EMBL" id="LGRX02022851">
    <property type="protein sequence ID" value="KAK3255225.1"/>
    <property type="molecule type" value="Genomic_DNA"/>
</dbReference>
<dbReference type="Gene3D" id="1.20.120.1750">
    <property type="match status" value="1"/>
</dbReference>
<feature type="domain" description="C3H1-type" evidence="11">
    <location>
        <begin position="563"/>
        <end position="591"/>
    </location>
</feature>
<evidence type="ECO:0000259" key="11">
    <source>
        <dbReference type="PROSITE" id="PS50103"/>
    </source>
</evidence>
<dbReference type="GO" id="GO:0061630">
    <property type="term" value="F:ubiquitin protein ligase activity"/>
    <property type="evidence" value="ECO:0007669"/>
    <property type="project" value="UniProtKB-EC"/>
</dbReference>
<gene>
    <name evidence="13" type="ORF">CYMTET_35582</name>
</gene>
<dbReference type="PROSITE" id="PS50103">
    <property type="entry name" value="ZF_C3H1"/>
    <property type="match status" value="1"/>
</dbReference>
<dbReference type="Pfam" id="PF01485">
    <property type="entry name" value="IBR"/>
    <property type="match status" value="2"/>
</dbReference>
<evidence type="ECO:0000256" key="4">
    <source>
        <dbReference type="ARBA" id="ARBA00022723"/>
    </source>
</evidence>
<accession>A0AAE0F8Z3</accession>
<dbReference type="GO" id="GO:0008270">
    <property type="term" value="F:zinc ion binding"/>
    <property type="evidence" value="ECO:0007669"/>
    <property type="project" value="UniProtKB-KW"/>
</dbReference>
<keyword evidence="5" id="KW-0677">Repeat</keyword>
<organism evidence="13 14">
    <name type="scientific">Cymbomonas tetramitiformis</name>
    <dbReference type="NCBI Taxonomy" id="36881"/>
    <lineage>
        <taxon>Eukaryota</taxon>
        <taxon>Viridiplantae</taxon>
        <taxon>Chlorophyta</taxon>
        <taxon>Pyramimonadophyceae</taxon>
        <taxon>Pyramimonadales</taxon>
        <taxon>Pyramimonadaceae</taxon>
        <taxon>Cymbomonas</taxon>
    </lineage>
</organism>
<evidence type="ECO:0000256" key="9">
    <source>
        <dbReference type="PROSITE-ProRule" id="PRU00723"/>
    </source>
</evidence>
<evidence type="ECO:0000256" key="5">
    <source>
        <dbReference type="ARBA" id="ARBA00022737"/>
    </source>
</evidence>
<dbReference type="Proteomes" id="UP001190700">
    <property type="component" value="Unassembled WGS sequence"/>
</dbReference>
<feature type="zinc finger region" description="C3H1-type" evidence="9">
    <location>
        <begin position="563"/>
        <end position="591"/>
    </location>
</feature>
<feature type="non-terminal residue" evidence="13">
    <location>
        <position position="1"/>
    </location>
</feature>
<dbReference type="SMART" id="SM00647">
    <property type="entry name" value="IBR"/>
    <property type="match status" value="2"/>
</dbReference>
<evidence type="ECO:0000256" key="2">
    <source>
        <dbReference type="ARBA" id="ARBA00012251"/>
    </source>
</evidence>
<keyword evidence="8 9" id="KW-0862">Zinc</keyword>
<dbReference type="PROSITE" id="PS51873">
    <property type="entry name" value="TRIAD"/>
    <property type="match status" value="1"/>
</dbReference>
<dbReference type="InterPro" id="IPR000571">
    <property type="entry name" value="Znf_CCCH"/>
</dbReference>
<dbReference type="InterPro" id="IPR044066">
    <property type="entry name" value="TRIAD_supradom"/>
</dbReference>
<dbReference type="SUPFAM" id="SSF57850">
    <property type="entry name" value="RING/U-box"/>
    <property type="match status" value="3"/>
</dbReference>
<dbReference type="Gene3D" id="3.30.40.10">
    <property type="entry name" value="Zinc/RING finger domain, C3HC4 (zinc finger)"/>
    <property type="match status" value="1"/>
</dbReference>
<proteinExistence type="predicted"/>
<evidence type="ECO:0000256" key="8">
    <source>
        <dbReference type="ARBA" id="ARBA00022833"/>
    </source>
</evidence>
<keyword evidence="3" id="KW-0808">Transferase</keyword>
<comment type="caution">
    <text evidence="13">The sequence shown here is derived from an EMBL/GenBank/DDBJ whole genome shotgun (WGS) entry which is preliminary data.</text>
</comment>
<dbReference type="PANTHER" id="PTHR11685">
    <property type="entry name" value="RBR FAMILY RING FINGER AND IBR DOMAIN-CONTAINING"/>
    <property type="match status" value="1"/>
</dbReference>
<evidence type="ECO:0000256" key="3">
    <source>
        <dbReference type="ARBA" id="ARBA00022679"/>
    </source>
</evidence>
<comment type="catalytic activity">
    <reaction evidence="1">
        <text>[E2 ubiquitin-conjugating enzyme]-S-ubiquitinyl-L-cysteine + [acceptor protein]-L-lysine = [E2 ubiquitin-conjugating enzyme]-L-cysteine + [acceptor protein]-N(6)-ubiquitinyl-L-lysine.</text>
        <dbReference type="EC" id="2.3.2.31"/>
    </reaction>
</comment>
<feature type="domain" description="RING-type" evidence="12">
    <location>
        <begin position="281"/>
        <end position="507"/>
    </location>
</feature>
<evidence type="ECO:0000256" key="6">
    <source>
        <dbReference type="ARBA" id="ARBA00022771"/>
    </source>
</evidence>
<keyword evidence="6 9" id="KW-0863">Zinc-finger</keyword>
<evidence type="ECO:0000256" key="10">
    <source>
        <dbReference type="SAM" id="MobiDB-lite"/>
    </source>
</evidence>
<dbReference type="InterPro" id="IPR002867">
    <property type="entry name" value="IBR_dom"/>
</dbReference>
<evidence type="ECO:0000313" key="13">
    <source>
        <dbReference type="EMBL" id="KAK3255225.1"/>
    </source>
</evidence>
<evidence type="ECO:0000256" key="1">
    <source>
        <dbReference type="ARBA" id="ARBA00001798"/>
    </source>
</evidence>
<dbReference type="EC" id="2.3.2.31" evidence="2"/>
<keyword evidence="7" id="KW-0833">Ubl conjugation pathway</keyword>
<dbReference type="GO" id="GO:0016567">
    <property type="term" value="P:protein ubiquitination"/>
    <property type="evidence" value="ECO:0007669"/>
    <property type="project" value="InterPro"/>
</dbReference>
<dbReference type="InterPro" id="IPR031127">
    <property type="entry name" value="E3_UB_ligase_RBR"/>
</dbReference>
<evidence type="ECO:0000313" key="14">
    <source>
        <dbReference type="Proteomes" id="UP001190700"/>
    </source>
</evidence>
<name>A0AAE0F8Z3_9CHLO</name>
<feature type="region of interest" description="Disordered" evidence="10">
    <location>
        <begin position="165"/>
        <end position="193"/>
    </location>
</feature>
<reference evidence="13 14" key="1">
    <citation type="journal article" date="2015" name="Genome Biol. Evol.">
        <title>Comparative Genomics of a Bacterivorous Green Alga Reveals Evolutionary Causalities and Consequences of Phago-Mixotrophic Mode of Nutrition.</title>
        <authorList>
            <person name="Burns J.A."/>
            <person name="Paasch A."/>
            <person name="Narechania A."/>
            <person name="Kim E."/>
        </authorList>
    </citation>
    <scope>NUCLEOTIDE SEQUENCE [LARGE SCALE GENOMIC DNA]</scope>
    <source>
        <strain evidence="13 14">PLY_AMNH</strain>
    </source>
</reference>
<sequence length="594" mass="66162">VCEDERLAYELQIQLLGCTERGEANKDHVDMISDSHHVVVDAFVAQRFAEDAALAEADDACGKTATGIAQTDFVFAQSLEQHEMMHDYIAQMDRELANTLSTMPEREWNARGDLCHHPSASGHLSRMVQALASSVQALKPEAIDYANYACDSYVSNDDTRLVDATTASSQEYRSKHAGKAPARSEEPTAADLTSEPFTTAINKCMVCMEELLSNEYFSPIHERRPQIDEIILARYKPRSNNWQQACVLGISPSTARIPWVKVVFKGYADQVVIPYERMKFMPTTCDPAAASSSTTQASMCGSECGHFVCRQCMRGYLKEEASKGVSKLKCCFLECEAVFPMSTCEVILASDDAASLQRLRQARDDAMRLHKVFCANPRCSIAFDAAKDGFYQMSDWPKVQCPECSHSMCVECKVPWHSNVDCTIFQKLPDDFRDQNDIALLQMSKDANLRGCPGCQHLIERQEGDCNWMHCVCGCKFCYGCGAKYKKHEPTANNVHGTAGCKCSLFDPFTAHADEAAILDTSGVLRHPIAQDGKEFKKRVVNRPDGPYQPGAKKKVKFLNKMPLLPVPCKFATTSAACPWGKKCWYRHTDDDGE</sequence>
<keyword evidence="14" id="KW-1185">Reference proteome</keyword>
<dbReference type="CDD" id="cd22584">
    <property type="entry name" value="Rcat_RBR_unk"/>
    <property type="match status" value="1"/>
</dbReference>